<proteinExistence type="predicted"/>
<evidence type="ECO:0000313" key="3">
    <source>
        <dbReference type="EMBL" id="RNM05464.1"/>
    </source>
</evidence>
<dbReference type="OrthoDB" id="6903130at2"/>
<dbReference type="RefSeq" id="WP_081049950.1">
    <property type="nucleotide sequence ID" value="NZ_JAAWVG010000007.1"/>
</dbReference>
<evidence type="ECO:0000256" key="1">
    <source>
        <dbReference type="SAM" id="MobiDB-lite"/>
    </source>
</evidence>
<evidence type="ECO:0000313" key="4">
    <source>
        <dbReference type="Proteomes" id="UP000271222"/>
    </source>
</evidence>
<dbReference type="EMBL" id="RJTL01000022">
    <property type="protein sequence ID" value="RNM05464.1"/>
    <property type="molecule type" value="Genomic_DNA"/>
</dbReference>
<dbReference type="GO" id="GO:0003677">
    <property type="term" value="F:DNA binding"/>
    <property type="evidence" value="ECO:0007669"/>
    <property type="project" value="UniProtKB-KW"/>
</dbReference>
<dbReference type="InterPro" id="IPR041657">
    <property type="entry name" value="HTH_17"/>
</dbReference>
<gene>
    <name evidence="3" type="ORF">EGA29_14415</name>
</gene>
<dbReference type="Pfam" id="PF12728">
    <property type="entry name" value="HTH_17"/>
    <property type="match status" value="1"/>
</dbReference>
<sequence>MELLSPKTLAGRLGLAEQTIYNRHSTGGDLPKAIKLGHLLRFHPVDIESWLEAKRQSGAAPTSYPATGQLSSERQHGRPSADDQVALARLQ</sequence>
<name>A0A454TQ56_9RALS</name>
<evidence type="ECO:0000259" key="2">
    <source>
        <dbReference type="Pfam" id="PF12728"/>
    </source>
</evidence>
<organism evidence="3 4">
    <name type="scientific">Ralstonia pseudosolanacearum</name>
    <dbReference type="NCBI Taxonomy" id="1310165"/>
    <lineage>
        <taxon>Bacteria</taxon>
        <taxon>Pseudomonadati</taxon>
        <taxon>Pseudomonadota</taxon>
        <taxon>Betaproteobacteria</taxon>
        <taxon>Burkholderiales</taxon>
        <taxon>Burkholderiaceae</taxon>
        <taxon>Ralstonia</taxon>
        <taxon>Ralstonia solanacearum species complex</taxon>
    </lineage>
</organism>
<feature type="domain" description="Helix-turn-helix" evidence="2">
    <location>
        <begin position="3"/>
        <end position="54"/>
    </location>
</feature>
<accession>A0A454TQ56</accession>
<dbReference type="AlphaFoldDB" id="A0A454TQ56"/>
<dbReference type="Proteomes" id="UP000271222">
    <property type="component" value="Unassembled WGS sequence"/>
</dbReference>
<comment type="caution">
    <text evidence="3">The sequence shown here is derived from an EMBL/GenBank/DDBJ whole genome shotgun (WGS) entry which is preliminary data.</text>
</comment>
<keyword evidence="3" id="KW-0238">DNA-binding</keyword>
<reference evidence="3 4" key="1">
    <citation type="submission" date="2018-10" db="EMBL/GenBank/DDBJ databases">
        <title>Draft Genome Sequence of Ralstonia pseudosolanacearum (R. solanacearum phylotype I) Strain Tg03 Isolated from Luffa cylindrica in China.</title>
        <authorList>
            <person name="Yuan G.-Q."/>
            <person name="Li Q.-Q."/>
            <person name="Zhang Y.-W."/>
        </authorList>
    </citation>
    <scope>NUCLEOTIDE SEQUENCE [LARGE SCALE GENOMIC DNA]</scope>
    <source>
        <strain evidence="3 4">Tg03</strain>
    </source>
</reference>
<protein>
    <submittedName>
        <fullName evidence="3">DNA-binding protein</fullName>
    </submittedName>
</protein>
<feature type="region of interest" description="Disordered" evidence="1">
    <location>
        <begin position="54"/>
        <end position="91"/>
    </location>
</feature>